<dbReference type="InterPro" id="IPR036640">
    <property type="entry name" value="ABC1_TM_sf"/>
</dbReference>
<dbReference type="Pfam" id="PF00664">
    <property type="entry name" value="ABC_membrane"/>
    <property type="match status" value="1"/>
</dbReference>
<gene>
    <name evidence="11" type="ORF">VTK73DRAFT_9295</name>
</gene>
<dbReference type="PROSITE" id="PS00211">
    <property type="entry name" value="ABC_TRANSPORTER_1"/>
    <property type="match status" value="1"/>
</dbReference>
<dbReference type="CDD" id="cd18583">
    <property type="entry name" value="ABC_6TM_HMT1"/>
    <property type="match status" value="1"/>
</dbReference>
<dbReference type="Gene3D" id="3.40.50.300">
    <property type="entry name" value="P-loop containing nucleotide triphosphate hydrolases"/>
    <property type="match status" value="1"/>
</dbReference>
<organism evidence="11 12">
    <name type="scientific">Phialemonium thermophilum</name>
    <dbReference type="NCBI Taxonomy" id="223376"/>
    <lineage>
        <taxon>Eukaryota</taxon>
        <taxon>Fungi</taxon>
        <taxon>Dikarya</taxon>
        <taxon>Ascomycota</taxon>
        <taxon>Pezizomycotina</taxon>
        <taxon>Sordariomycetes</taxon>
        <taxon>Sordariomycetidae</taxon>
        <taxon>Cephalothecales</taxon>
        <taxon>Cephalothecaceae</taxon>
        <taxon>Phialemonium</taxon>
    </lineage>
</organism>
<feature type="region of interest" description="Disordered" evidence="7">
    <location>
        <begin position="762"/>
        <end position="815"/>
    </location>
</feature>
<comment type="caution">
    <text evidence="11">The sequence shown here is derived from an EMBL/GenBank/DDBJ whole genome shotgun (WGS) entry which is preliminary data.</text>
</comment>
<dbReference type="PROSITE" id="PS50893">
    <property type="entry name" value="ABC_TRANSPORTER_2"/>
    <property type="match status" value="1"/>
</dbReference>
<feature type="compositionally biased region" description="Basic and acidic residues" evidence="7">
    <location>
        <begin position="648"/>
        <end position="659"/>
    </location>
</feature>
<evidence type="ECO:0000313" key="12">
    <source>
        <dbReference type="Proteomes" id="UP001586593"/>
    </source>
</evidence>
<feature type="domain" description="ABC transporter" evidence="9">
    <location>
        <begin position="356"/>
        <end position="590"/>
    </location>
</feature>
<dbReference type="PANTHER" id="PTHR24221:SF503">
    <property type="entry name" value="MITOCHONDRIAL POTASSIUM CHANNEL ATP-BINDING SUBUNIT"/>
    <property type="match status" value="1"/>
</dbReference>
<feature type="transmembrane region" description="Helical" evidence="8">
    <location>
        <begin position="35"/>
        <end position="54"/>
    </location>
</feature>
<keyword evidence="2 8" id="KW-0812">Transmembrane</keyword>
<keyword evidence="3" id="KW-0547">Nucleotide-binding</keyword>
<keyword evidence="5 8" id="KW-1133">Transmembrane helix</keyword>
<dbReference type="InterPro" id="IPR017871">
    <property type="entry name" value="ABC_transporter-like_CS"/>
</dbReference>
<accession>A0ABR3XKC6</accession>
<evidence type="ECO:0000256" key="3">
    <source>
        <dbReference type="ARBA" id="ARBA00022741"/>
    </source>
</evidence>
<evidence type="ECO:0000259" key="10">
    <source>
        <dbReference type="PROSITE" id="PS50929"/>
    </source>
</evidence>
<protein>
    <recommendedName>
        <fullName evidence="13">Heavy metal tolerance protein</fullName>
    </recommendedName>
</protein>
<feature type="compositionally biased region" description="Polar residues" evidence="7">
    <location>
        <begin position="762"/>
        <end position="785"/>
    </location>
</feature>
<keyword evidence="12" id="KW-1185">Reference proteome</keyword>
<dbReference type="InterPro" id="IPR039421">
    <property type="entry name" value="Type_1_exporter"/>
</dbReference>
<feature type="transmembrane region" description="Helical" evidence="8">
    <location>
        <begin position="295"/>
        <end position="315"/>
    </location>
</feature>
<dbReference type="Gene3D" id="1.20.1560.10">
    <property type="entry name" value="ABC transporter type 1, transmembrane domain"/>
    <property type="match status" value="1"/>
</dbReference>
<evidence type="ECO:0000256" key="5">
    <source>
        <dbReference type="ARBA" id="ARBA00022989"/>
    </source>
</evidence>
<dbReference type="SMART" id="SM00382">
    <property type="entry name" value="AAA"/>
    <property type="match status" value="1"/>
</dbReference>
<dbReference type="SUPFAM" id="SSF90123">
    <property type="entry name" value="ABC transporter transmembrane region"/>
    <property type="match status" value="1"/>
</dbReference>
<dbReference type="PROSITE" id="PS50929">
    <property type="entry name" value="ABC_TM1F"/>
    <property type="match status" value="1"/>
</dbReference>
<keyword evidence="4" id="KW-0067">ATP-binding</keyword>
<dbReference type="InterPro" id="IPR003593">
    <property type="entry name" value="AAA+_ATPase"/>
</dbReference>
<evidence type="ECO:0000259" key="9">
    <source>
        <dbReference type="PROSITE" id="PS50893"/>
    </source>
</evidence>
<keyword evidence="6 8" id="KW-0472">Membrane</keyword>
<dbReference type="PANTHER" id="PTHR24221">
    <property type="entry name" value="ATP-BINDING CASSETTE SUB-FAMILY B"/>
    <property type="match status" value="1"/>
</dbReference>
<comment type="subcellular location">
    <subcellularLocation>
        <location evidence="1">Membrane</location>
        <topology evidence="1">Multi-pass membrane protein</topology>
    </subcellularLocation>
</comment>
<feature type="domain" description="ABC transmembrane type-1" evidence="10">
    <location>
        <begin position="38"/>
        <end position="321"/>
    </location>
</feature>
<evidence type="ECO:0000256" key="1">
    <source>
        <dbReference type="ARBA" id="ARBA00004141"/>
    </source>
</evidence>
<proteinExistence type="predicted"/>
<feature type="transmembrane region" description="Helical" evidence="8">
    <location>
        <begin position="260"/>
        <end position="283"/>
    </location>
</feature>
<dbReference type="Pfam" id="PF00005">
    <property type="entry name" value="ABC_tran"/>
    <property type="match status" value="1"/>
</dbReference>
<dbReference type="Proteomes" id="UP001586593">
    <property type="component" value="Unassembled WGS sequence"/>
</dbReference>
<evidence type="ECO:0000313" key="11">
    <source>
        <dbReference type="EMBL" id="KAL1876429.1"/>
    </source>
</evidence>
<evidence type="ECO:0000256" key="6">
    <source>
        <dbReference type="ARBA" id="ARBA00023136"/>
    </source>
</evidence>
<name>A0ABR3XKC6_9PEZI</name>
<dbReference type="InterPro" id="IPR003439">
    <property type="entry name" value="ABC_transporter-like_ATP-bd"/>
</dbReference>
<sequence>MEKRLQEKGNWFAYVKGFRVFLPYIWPVNHTGLQIRAVLVGLCLITMNIVNLMIPRQLGIVMDSLSGADHRNPWTQVLIFAALKFTASDAGLSLFRQWLWIPVEYYSFETMSTAAYSHVLNLSSDFHDTKSSSDTMMAIQSGQNVTNVLESVFFRAIPMMVDMVIAFAYLSATFGPFEGLITVATATVFLYTATKMISGLKDARRGEVSAWFEEHYVRQAGIQGWTTVASFNQIGYEERRYASAVKNRVTKSQTVYFKYIVWYAFQYLVLLSGLLAGLFLAVYQVTHGEATAGQFIMLLTYWSQLVAPLSFFATLGKNISRDLIHAEQLLEIMQTKPTVQNKEGAPPLRLVEGGGVLFKNVHFSYDGQKEILKDVDFSVTPGTTVAIVGPTGAGKSTILKLLDRFYDVTEGSILIDGQDVHDVDITSLRAHIGIVPQSPVLFDDTVMNNIRYANLAATDEEVFEACKAASIHDQISGFTDGYNSRVGERGIKLSGGELQRLAIARAILKKPAIVLLDEATSAVDTETEQKIQEALHILCEGRTTFIVAHRLSTIMNADTIIVLSDGKVAEQGPHDVLIRANGKYANLWFKQFLPKGKTGETADNQGIRGRAMMVNGTGPSPSTGTSHISLLQRTFDGDSPCGPDIGEEETKAPSSKPDEATAAGSTTVKHEKEGSRLNPDAPAFTPGLAGSQLETPALKPKPHAPSGDEAFDPDQSLTAEDMRNGDVDQLAAAESYLPSTCPTYTQPLTTVQETCEIGTNFEENSIETAGSSGFESRPLQNLSAKSTKDEFRHPRHSRRLQSRSEPLASNPPPQQ</sequence>
<evidence type="ECO:0000256" key="2">
    <source>
        <dbReference type="ARBA" id="ARBA00022692"/>
    </source>
</evidence>
<evidence type="ECO:0008006" key="13">
    <source>
        <dbReference type="Google" id="ProtNLM"/>
    </source>
</evidence>
<feature type="region of interest" description="Disordered" evidence="7">
    <location>
        <begin position="633"/>
        <end position="716"/>
    </location>
</feature>
<dbReference type="InterPro" id="IPR027417">
    <property type="entry name" value="P-loop_NTPase"/>
</dbReference>
<reference evidence="11 12" key="1">
    <citation type="journal article" date="2024" name="Commun. Biol.">
        <title>Comparative genomic analysis of thermophilic fungi reveals convergent evolutionary adaptations and gene losses.</title>
        <authorList>
            <person name="Steindorff A.S."/>
            <person name="Aguilar-Pontes M.V."/>
            <person name="Robinson A.J."/>
            <person name="Andreopoulos B."/>
            <person name="LaButti K."/>
            <person name="Kuo A."/>
            <person name="Mondo S."/>
            <person name="Riley R."/>
            <person name="Otillar R."/>
            <person name="Haridas S."/>
            <person name="Lipzen A."/>
            <person name="Grimwood J."/>
            <person name="Schmutz J."/>
            <person name="Clum A."/>
            <person name="Reid I.D."/>
            <person name="Moisan M.C."/>
            <person name="Butler G."/>
            <person name="Nguyen T.T.M."/>
            <person name="Dewar K."/>
            <person name="Conant G."/>
            <person name="Drula E."/>
            <person name="Henrissat B."/>
            <person name="Hansel C."/>
            <person name="Singer S."/>
            <person name="Hutchinson M.I."/>
            <person name="de Vries R.P."/>
            <person name="Natvig D.O."/>
            <person name="Powell A.J."/>
            <person name="Tsang A."/>
            <person name="Grigoriev I.V."/>
        </authorList>
    </citation>
    <scope>NUCLEOTIDE SEQUENCE [LARGE SCALE GENOMIC DNA]</scope>
    <source>
        <strain evidence="11 12">ATCC 24622</strain>
    </source>
</reference>
<evidence type="ECO:0000256" key="8">
    <source>
        <dbReference type="SAM" id="Phobius"/>
    </source>
</evidence>
<dbReference type="SUPFAM" id="SSF52540">
    <property type="entry name" value="P-loop containing nucleoside triphosphate hydrolases"/>
    <property type="match status" value="1"/>
</dbReference>
<evidence type="ECO:0000256" key="7">
    <source>
        <dbReference type="SAM" id="MobiDB-lite"/>
    </source>
</evidence>
<evidence type="ECO:0000256" key="4">
    <source>
        <dbReference type="ARBA" id="ARBA00022840"/>
    </source>
</evidence>
<dbReference type="InterPro" id="IPR011527">
    <property type="entry name" value="ABC1_TM_dom"/>
</dbReference>
<dbReference type="EMBL" id="JAZHXJ010000076">
    <property type="protein sequence ID" value="KAL1876429.1"/>
    <property type="molecule type" value="Genomic_DNA"/>
</dbReference>